<dbReference type="AlphaFoldDB" id="A0A1M6I0E5"/>
<dbReference type="OrthoDB" id="885137at2"/>
<accession>A0A1M6I0E5</accession>
<proteinExistence type="predicted"/>
<protein>
    <submittedName>
        <fullName evidence="1">Uncharacterized protein</fullName>
    </submittedName>
</protein>
<keyword evidence="2" id="KW-1185">Reference proteome</keyword>
<evidence type="ECO:0000313" key="1">
    <source>
        <dbReference type="EMBL" id="SHJ27851.1"/>
    </source>
</evidence>
<dbReference type="EMBL" id="FQYN01000005">
    <property type="protein sequence ID" value="SHJ27851.1"/>
    <property type="molecule type" value="Genomic_DNA"/>
</dbReference>
<dbReference type="Proteomes" id="UP000184418">
    <property type="component" value="Unassembled WGS sequence"/>
</dbReference>
<dbReference type="RefSeq" id="WP_143164129.1">
    <property type="nucleotide sequence ID" value="NZ_FQYN01000005.1"/>
</dbReference>
<name>A0A1M6I0E5_9BACT</name>
<gene>
    <name evidence="1" type="ORF">SAMN02745146_2729</name>
</gene>
<reference evidence="1 2" key="1">
    <citation type="submission" date="2016-11" db="EMBL/GenBank/DDBJ databases">
        <authorList>
            <person name="Jaros S."/>
            <person name="Januszkiewicz K."/>
            <person name="Wedrychowicz H."/>
        </authorList>
    </citation>
    <scope>NUCLEOTIDE SEQUENCE [LARGE SCALE GENOMIC DNA]</scope>
    <source>
        <strain evidence="1 2">DSM 21074</strain>
    </source>
</reference>
<evidence type="ECO:0000313" key="2">
    <source>
        <dbReference type="Proteomes" id="UP000184418"/>
    </source>
</evidence>
<sequence>MGGTNQFYLIMLNVQLANAGFYEIATPDHSAAGVTLVRPGRREAVRVFLPYHSPEVEVYAGSVKEGRLVYQGPAEIAAQLPLLAVQRN</sequence>
<organism evidence="1 2">
    <name type="scientific">Hymenobacter daecheongensis DSM 21074</name>
    <dbReference type="NCBI Taxonomy" id="1121955"/>
    <lineage>
        <taxon>Bacteria</taxon>
        <taxon>Pseudomonadati</taxon>
        <taxon>Bacteroidota</taxon>
        <taxon>Cytophagia</taxon>
        <taxon>Cytophagales</taxon>
        <taxon>Hymenobacteraceae</taxon>
        <taxon>Hymenobacter</taxon>
    </lineage>
</organism>